<dbReference type="Proteomes" id="UP000053257">
    <property type="component" value="Unassembled WGS sequence"/>
</dbReference>
<feature type="transmembrane region" description="Helical" evidence="3">
    <location>
        <begin position="33"/>
        <end position="53"/>
    </location>
</feature>
<keyword evidence="3" id="KW-1133">Transmembrane helix</keyword>
<dbReference type="AlphaFoldDB" id="A0A0C3RZI7"/>
<evidence type="ECO:0000256" key="3">
    <source>
        <dbReference type="SAM" id="Phobius"/>
    </source>
</evidence>
<dbReference type="InterPro" id="IPR035521">
    <property type="entry name" value="Fus1_SH3"/>
</dbReference>
<keyword evidence="1 2" id="KW-0728">SH3 domain</keyword>
<evidence type="ECO:0000256" key="1">
    <source>
        <dbReference type="ARBA" id="ARBA00022443"/>
    </source>
</evidence>
<keyword evidence="3" id="KW-0812">Transmembrane</keyword>
<evidence type="ECO:0000313" key="5">
    <source>
        <dbReference type="EMBL" id="KIP07796.1"/>
    </source>
</evidence>
<dbReference type="EMBL" id="KN840490">
    <property type="protein sequence ID" value="KIP07796.1"/>
    <property type="molecule type" value="Genomic_DNA"/>
</dbReference>
<dbReference type="OrthoDB" id="5340910at2759"/>
<reference evidence="5 6" key="1">
    <citation type="journal article" date="2014" name="PLoS Genet.">
        <title>Analysis of the Phlebiopsis gigantea genome, transcriptome and secretome provides insight into its pioneer colonization strategies of wood.</title>
        <authorList>
            <person name="Hori C."/>
            <person name="Ishida T."/>
            <person name="Igarashi K."/>
            <person name="Samejima M."/>
            <person name="Suzuki H."/>
            <person name="Master E."/>
            <person name="Ferreira P."/>
            <person name="Ruiz-Duenas F.J."/>
            <person name="Held B."/>
            <person name="Canessa P."/>
            <person name="Larrondo L.F."/>
            <person name="Schmoll M."/>
            <person name="Druzhinina I.S."/>
            <person name="Kubicek C.P."/>
            <person name="Gaskell J.A."/>
            <person name="Kersten P."/>
            <person name="St John F."/>
            <person name="Glasner J."/>
            <person name="Sabat G."/>
            <person name="Splinter BonDurant S."/>
            <person name="Syed K."/>
            <person name="Yadav J."/>
            <person name="Mgbeahuruike A.C."/>
            <person name="Kovalchuk A."/>
            <person name="Asiegbu F.O."/>
            <person name="Lackner G."/>
            <person name="Hoffmeister D."/>
            <person name="Rencoret J."/>
            <person name="Gutierrez A."/>
            <person name="Sun H."/>
            <person name="Lindquist E."/>
            <person name="Barry K."/>
            <person name="Riley R."/>
            <person name="Grigoriev I.V."/>
            <person name="Henrissat B."/>
            <person name="Kues U."/>
            <person name="Berka R.M."/>
            <person name="Martinez A.T."/>
            <person name="Covert S.F."/>
            <person name="Blanchette R.A."/>
            <person name="Cullen D."/>
        </authorList>
    </citation>
    <scope>NUCLEOTIDE SEQUENCE [LARGE SCALE GENOMIC DNA]</scope>
    <source>
        <strain evidence="5 6">11061_1 CR5-6</strain>
    </source>
</reference>
<dbReference type="InterPro" id="IPR036028">
    <property type="entry name" value="SH3-like_dom_sf"/>
</dbReference>
<accession>A0A0C3RZI7</accession>
<organism evidence="5 6">
    <name type="scientific">Phlebiopsis gigantea (strain 11061_1 CR5-6)</name>
    <name type="common">White-rot fungus</name>
    <name type="synonym">Peniophora gigantea</name>
    <dbReference type="NCBI Taxonomy" id="745531"/>
    <lineage>
        <taxon>Eukaryota</taxon>
        <taxon>Fungi</taxon>
        <taxon>Dikarya</taxon>
        <taxon>Basidiomycota</taxon>
        <taxon>Agaricomycotina</taxon>
        <taxon>Agaricomycetes</taxon>
        <taxon>Polyporales</taxon>
        <taxon>Phanerochaetaceae</taxon>
        <taxon>Phlebiopsis</taxon>
    </lineage>
</organism>
<evidence type="ECO:0000313" key="6">
    <source>
        <dbReference type="Proteomes" id="UP000053257"/>
    </source>
</evidence>
<dbReference type="HOGENOM" id="CLU_883115_0_0_1"/>
<dbReference type="PROSITE" id="PS50002">
    <property type="entry name" value="SH3"/>
    <property type="match status" value="1"/>
</dbReference>
<dbReference type="InterPro" id="IPR001452">
    <property type="entry name" value="SH3_domain"/>
</dbReference>
<keyword evidence="3" id="KW-0472">Membrane</keyword>
<proteinExistence type="predicted"/>
<evidence type="ECO:0000256" key="2">
    <source>
        <dbReference type="PROSITE-ProRule" id="PRU00192"/>
    </source>
</evidence>
<name>A0A0C3RZI7_PHLG1</name>
<evidence type="ECO:0000259" key="4">
    <source>
        <dbReference type="PROSITE" id="PS50002"/>
    </source>
</evidence>
<keyword evidence="6" id="KW-1185">Reference proteome</keyword>
<gene>
    <name evidence="5" type="ORF">PHLGIDRAFT_127396</name>
</gene>
<dbReference type="SMART" id="SM00326">
    <property type="entry name" value="SH3"/>
    <property type="match status" value="1"/>
</dbReference>
<protein>
    <recommendedName>
        <fullName evidence="4">SH3 domain-containing protein</fullName>
    </recommendedName>
</protein>
<dbReference type="Gene3D" id="2.30.30.40">
    <property type="entry name" value="SH3 Domains"/>
    <property type="match status" value="1"/>
</dbReference>
<dbReference type="SUPFAM" id="SSF50044">
    <property type="entry name" value="SH3-domain"/>
    <property type="match status" value="1"/>
</dbReference>
<dbReference type="CDD" id="cd11854">
    <property type="entry name" value="SH3_Fus1p"/>
    <property type="match status" value="1"/>
</dbReference>
<feature type="domain" description="SH3" evidence="4">
    <location>
        <begin position="235"/>
        <end position="298"/>
    </location>
</feature>
<sequence length="315" mass="34123">MAIIDLYSRALEHREDSSSQPVVNDKLPTSVKAIAGVIVVFGLIILGITAWKIGKWRRNKIRAASQTVGNYAPKQAAPSYHVDLHISESRSDEKSHPAFGPEPELEPYKWQPIAFPPPAHSPNKAVTKGPSRFFKSFTDSKKPAPLPLPLAQSPPPAYSAPLITVQVADEKDARRTTPHAALTLQMLSLDPSTPIPSPIRTASIGPDSPLFKSLASAPKVGGGKRASSLATMPKALPRLMAVACTFVPSLPDELAVRVGEPLRMLEEYEDEWCLVQRVGKTDAERGVVPRFCLQEVPHAPPPKRSSLAPSGLARQ</sequence>